<dbReference type="Proteomes" id="UP000192220">
    <property type="component" value="Unplaced"/>
</dbReference>
<evidence type="ECO:0000256" key="1">
    <source>
        <dbReference type="SAM" id="MobiDB-lite"/>
    </source>
</evidence>
<feature type="signal peptide" evidence="2">
    <location>
        <begin position="1"/>
        <end position="24"/>
    </location>
</feature>
<dbReference type="AlphaFoldDB" id="A0A2I4AJJ4"/>
<keyword evidence="4" id="KW-1185">Reference proteome</keyword>
<evidence type="ECO:0000259" key="3">
    <source>
        <dbReference type="PROSITE" id="PS50011"/>
    </source>
</evidence>
<evidence type="ECO:0000256" key="2">
    <source>
        <dbReference type="SAM" id="SignalP"/>
    </source>
</evidence>
<keyword evidence="5" id="KW-0808">Transferase</keyword>
<dbReference type="GO" id="GO:0005524">
    <property type="term" value="F:ATP binding"/>
    <property type="evidence" value="ECO:0007669"/>
    <property type="project" value="InterPro"/>
</dbReference>
<dbReference type="GO" id="GO:0004672">
    <property type="term" value="F:protein kinase activity"/>
    <property type="evidence" value="ECO:0007669"/>
    <property type="project" value="InterPro"/>
</dbReference>
<feature type="chain" id="PRO_5014121477" evidence="2">
    <location>
        <begin position="25"/>
        <end position="711"/>
    </location>
</feature>
<dbReference type="SMART" id="SM00220">
    <property type="entry name" value="S_TKc"/>
    <property type="match status" value="1"/>
</dbReference>
<dbReference type="InterPro" id="IPR036322">
    <property type="entry name" value="WD40_repeat_dom_sf"/>
</dbReference>
<dbReference type="GeneID" id="106511442"/>
<name>A0A2I4AJJ4_AUSLI</name>
<dbReference type="RefSeq" id="XP_013855653.1">
    <property type="nucleotide sequence ID" value="XM_014000199.1"/>
</dbReference>
<dbReference type="FunFam" id="1.10.510.10:FF:000361">
    <property type="entry name" value="Leucine-rich repeat serine/threonine-protein kinase 1"/>
    <property type="match status" value="1"/>
</dbReference>
<dbReference type="KEGG" id="alim:106511442"/>
<dbReference type="InterPro" id="IPR001245">
    <property type="entry name" value="Ser-Thr/Tyr_kinase_cat_dom"/>
</dbReference>
<dbReference type="GO" id="GO:0007165">
    <property type="term" value="P:signal transduction"/>
    <property type="evidence" value="ECO:0007669"/>
    <property type="project" value="TreeGrafter"/>
</dbReference>
<evidence type="ECO:0000313" key="4">
    <source>
        <dbReference type="Proteomes" id="UP000192220"/>
    </source>
</evidence>
<dbReference type="Pfam" id="PF07714">
    <property type="entry name" value="PK_Tyr_Ser-Thr"/>
    <property type="match status" value="1"/>
</dbReference>
<evidence type="ECO:0000313" key="5">
    <source>
        <dbReference type="RefSeq" id="XP_013855653.1"/>
    </source>
</evidence>
<dbReference type="InParanoid" id="A0A2I4AJJ4"/>
<feature type="region of interest" description="Disordered" evidence="1">
    <location>
        <begin position="569"/>
        <end position="595"/>
    </location>
</feature>
<keyword evidence="2" id="KW-0732">Signal</keyword>
<protein>
    <submittedName>
        <fullName evidence="5">Leucine-rich repeat serine/threonine-protein kinase 1</fullName>
    </submittedName>
</protein>
<organism evidence="4 5">
    <name type="scientific">Austrofundulus limnaeus</name>
    <name type="common">Annual killifish</name>
    <dbReference type="NCBI Taxonomy" id="52670"/>
    <lineage>
        <taxon>Eukaryota</taxon>
        <taxon>Metazoa</taxon>
        <taxon>Chordata</taxon>
        <taxon>Craniata</taxon>
        <taxon>Vertebrata</taxon>
        <taxon>Euteleostomi</taxon>
        <taxon>Actinopterygii</taxon>
        <taxon>Neopterygii</taxon>
        <taxon>Teleostei</taxon>
        <taxon>Neoteleostei</taxon>
        <taxon>Acanthomorphata</taxon>
        <taxon>Ovalentaria</taxon>
        <taxon>Atherinomorphae</taxon>
        <taxon>Cyprinodontiformes</taxon>
        <taxon>Rivulidae</taxon>
        <taxon>Austrofundulus</taxon>
    </lineage>
</organism>
<dbReference type="STRING" id="52670.A0A2I4AJJ4"/>
<gene>
    <name evidence="5" type="primary">LOC106511442</name>
</gene>
<dbReference type="InterPro" id="IPR011009">
    <property type="entry name" value="Kinase-like_dom_sf"/>
</dbReference>
<dbReference type="SUPFAM" id="SSF56112">
    <property type="entry name" value="Protein kinase-like (PK-like)"/>
    <property type="match status" value="1"/>
</dbReference>
<feature type="compositionally biased region" description="Polar residues" evidence="1">
    <location>
        <begin position="577"/>
        <end position="588"/>
    </location>
</feature>
<accession>A0A2I4AJJ4</accession>
<proteinExistence type="predicted"/>
<dbReference type="InterPro" id="IPR050167">
    <property type="entry name" value="Ser_Thr_protein_kinase"/>
</dbReference>
<dbReference type="OrthoDB" id="8903468at2759"/>
<dbReference type="PROSITE" id="PS50011">
    <property type="entry name" value="PROTEIN_KINASE_DOM"/>
    <property type="match status" value="1"/>
</dbReference>
<reference evidence="5" key="1">
    <citation type="submission" date="2025-08" db="UniProtKB">
        <authorList>
            <consortium name="RefSeq"/>
        </authorList>
    </citation>
    <scope>IDENTIFICATION</scope>
</reference>
<dbReference type="PANTHER" id="PTHR23257:SF958">
    <property type="entry name" value="SERINE_THREONINE-PROTEIN KINASE WNK4"/>
    <property type="match status" value="1"/>
</dbReference>
<dbReference type="InterPro" id="IPR000719">
    <property type="entry name" value="Prot_kinase_dom"/>
</dbReference>
<dbReference type="SUPFAM" id="SSF50978">
    <property type="entry name" value="WD40 repeat-like"/>
    <property type="match status" value="1"/>
</dbReference>
<dbReference type="PANTHER" id="PTHR23257">
    <property type="entry name" value="SERINE-THREONINE PROTEIN KINASE"/>
    <property type="match status" value="1"/>
</dbReference>
<keyword evidence="5" id="KW-0418">Kinase</keyword>
<dbReference type="GO" id="GO:0005737">
    <property type="term" value="C:cytoplasm"/>
    <property type="evidence" value="ECO:0007669"/>
    <property type="project" value="TreeGrafter"/>
</dbReference>
<feature type="domain" description="Protein kinase" evidence="3">
    <location>
        <begin position="1"/>
        <end position="218"/>
    </location>
</feature>
<dbReference type="Gene3D" id="1.10.510.10">
    <property type="entry name" value="Transferase(Phosphotransferase) domain 1"/>
    <property type="match status" value="1"/>
</dbReference>
<sequence>MLHSLRHPCVVSLVGISIHPLCLALQLAPLGSLNIVLEEKQKDSGCSYVPLGHMLTFKISYQVAVGLAYLHRKNIIFCDLKSDNILVWSLEVQDPVNIKLSDYGISRHSFHEGALGVEGTPGYQAPEVRPGIVYDEKVDMFSYGMVMYELLTGRRPVLGNHQLQTPKKLSKGIRPVLGSPEQVQFYSLHTLMTECWDTKPEKRPVAMTCVKQMQEPSFPCLRYFLACGNQSQLFLSQLQGYSAVFWHGDHEDRNYSVVNVEKGQLEVKRMSCPGSRISCQMKIGNTLWIATEEQEMFLYSLKDMCPLNQPQRHLSCPAVITCLFHVPAREQSLARVFAGMSDGLLAVYTLVDDLPLDGETYLCSHTLNKTVFGLKDSDPRQRPCPVRTMSLVSSGSQLWFSNGPGLLIIDSLSLQAVRRLDLYKPPSSIISIATSFCLWGEEAVWTLDDHTNTLLLYHVASYELCASYCCREISPFRDIFNVKRPAGVATVTADESNTSYPNGNVDWTSREVTVFHSKEAGTQIIQHQDSVTDYCSIVSKSSLEPSELDSLSPTDCSLSNSGSCVLLNTEPVDSGGDQDQQGSTNTKPGSAETMEPSTSQLLQAFTLLPVNGSLWIPRRGGDVMIVELQSQDSHQLKACVSAVLCPPEASSLGVLEEAALVARDTVVCGFQGKNSDWTLVVWRSWGCCELEVFYQSYEKLNSLELSMRKRR</sequence>